<dbReference type="PANTHER" id="PTHR43798">
    <property type="entry name" value="MONOACYLGLYCEROL LIPASE"/>
    <property type="match status" value="1"/>
</dbReference>
<evidence type="ECO:0000256" key="1">
    <source>
        <dbReference type="SAM" id="SignalP"/>
    </source>
</evidence>
<dbReference type="GO" id="GO:0016020">
    <property type="term" value="C:membrane"/>
    <property type="evidence" value="ECO:0007669"/>
    <property type="project" value="TreeGrafter"/>
</dbReference>
<dbReference type="RefSeq" id="WP_120382370.1">
    <property type="nucleotide sequence ID" value="NZ_RAXT01000001.1"/>
</dbReference>
<organism evidence="3 4">
    <name type="scientific">Acinetobacter rongchengensis</name>
    <dbReference type="NCBI Taxonomy" id="2419601"/>
    <lineage>
        <taxon>Bacteria</taxon>
        <taxon>Pseudomonadati</taxon>
        <taxon>Pseudomonadota</taxon>
        <taxon>Gammaproteobacteria</taxon>
        <taxon>Moraxellales</taxon>
        <taxon>Moraxellaceae</taxon>
        <taxon>Acinetobacter</taxon>
    </lineage>
</organism>
<accession>A0A3A8F3E1</accession>
<sequence length="313" mass="35159">MNKKRFYRSIFLVLCILILGLTACAQFNAQSTTQFAVNLERKISGLEKKQMILSTGEKIVYLEAGDPKHETIVLLHGFGANKDNFTRFSRKLTDKYHVIIPDNVGFGESSRIDNARYDSDAQATRFHQMMSQLHLQQVHLGGSSMGGHISIAFAAKYPNQVKSLLLLDSGGFWSVPRMPIFTDFGTGKNPLIIENEEDYIKLYDIVMTNPPFVPKLMLRTFAQDSINNAGLERKISSQLAADPIEERAKTVKQPTLVIWGKEDKLLDVKTTTTIKALMPQSQIIILDDTGHLPMLEAPNKVAQDYLLFLANLK</sequence>
<dbReference type="AlphaFoldDB" id="A0A3A8F3E1"/>
<dbReference type="PROSITE" id="PS51257">
    <property type="entry name" value="PROKAR_LIPOPROTEIN"/>
    <property type="match status" value="1"/>
</dbReference>
<dbReference type="PRINTS" id="PR00111">
    <property type="entry name" value="ABHYDROLASE"/>
</dbReference>
<dbReference type="Pfam" id="PF00561">
    <property type="entry name" value="Abhydrolase_1"/>
    <property type="match status" value="1"/>
</dbReference>
<keyword evidence="4" id="KW-1185">Reference proteome</keyword>
<dbReference type="EMBL" id="RAXT01000001">
    <property type="protein sequence ID" value="RKG40869.1"/>
    <property type="molecule type" value="Genomic_DNA"/>
</dbReference>
<evidence type="ECO:0000259" key="2">
    <source>
        <dbReference type="Pfam" id="PF00561"/>
    </source>
</evidence>
<dbReference type="OrthoDB" id="2086224at2"/>
<dbReference type="GO" id="GO:0047372">
    <property type="term" value="F:monoacylglycerol lipase activity"/>
    <property type="evidence" value="ECO:0007669"/>
    <property type="project" value="TreeGrafter"/>
</dbReference>
<reference evidence="3 4" key="1">
    <citation type="submission" date="2018-09" db="EMBL/GenBank/DDBJ databases">
        <title>The draft genome of Acinetobacter spp. strains.</title>
        <authorList>
            <person name="Qin J."/>
            <person name="Feng Y."/>
            <person name="Zong Z."/>
        </authorList>
    </citation>
    <scope>NUCLEOTIDE SEQUENCE [LARGE SCALE GENOMIC DNA]</scope>
    <source>
        <strain evidence="3 4">WCHAc060115</strain>
    </source>
</reference>
<name>A0A3A8F3E1_9GAMM</name>
<keyword evidence="3" id="KW-0378">Hydrolase</keyword>
<gene>
    <name evidence="3" type="ORF">D7V20_00305</name>
</gene>
<comment type="caution">
    <text evidence="3">The sequence shown here is derived from an EMBL/GenBank/DDBJ whole genome shotgun (WGS) entry which is preliminary data.</text>
</comment>
<feature type="domain" description="AB hydrolase-1" evidence="2">
    <location>
        <begin position="71"/>
        <end position="298"/>
    </location>
</feature>
<proteinExistence type="predicted"/>
<evidence type="ECO:0000313" key="3">
    <source>
        <dbReference type="EMBL" id="RKG40869.1"/>
    </source>
</evidence>
<dbReference type="InterPro" id="IPR050266">
    <property type="entry name" value="AB_hydrolase_sf"/>
</dbReference>
<dbReference type="GO" id="GO:0046464">
    <property type="term" value="P:acylglycerol catabolic process"/>
    <property type="evidence" value="ECO:0007669"/>
    <property type="project" value="TreeGrafter"/>
</dbReference>
<dbReference type="Proteomes" id="UP000280405">
    <property type="component" value="Unassembled WGS sequence"/>
</dbReference>
<dbReference type="InterPro" id="IPR000073">
    <property type="entry name" value="AB_hydrolase_1"/>
</dbReference>
<feature type="chain" id="PRO_5017400236" evidence="1">
    <location>
        <begin position="26"/>
        <end position="313"/>
    </location>
</feature>
<dbReference type="SUPFAM" id="SSF53474">
    <property type="entry name" value="alpha/beta-Hydrolases"/>
    <property type="match status" value="1"/>
</dbReference>
<feature type="signal peptide" evidence="1">
    <location>
        <begin position="1"/>
        <end position="25"/>
    </location>
</feature>
<dbReference type="PANTHER" id="PTHR43798:SF5">
    <property type="entry name" value="MONOACYLGLYCEROL LIPASE ABHD6"/>
    <property type="match status" value="1"/>
</dbReference>
<evidence type="ECO:0000313" key="4">
    <source>
        <dbReference type="Proteomes" id="UP000280405"/>
    </source>
</evidence>
<dbReference type="Gene3D" id="3.40.50.1820">
    <property type="entry name" value="alpha/beta hydrolase"/>
    <property type="match status" value="1"/>
</dbReference>
<keyword evidence="1" id="KW-0732">Signal</keyword>
<dbReference type="InterPro" id="IPR029058">
    <property type="entry name" value="AB_hydrolase_fold"/>
</dbReference>
<protein>
    <submittedName>
        <fullName evidence="3">Alpha/beta hydrolase</fullName>
    </submittedName>
</protein>